<evidence type="ECO:0000313" key="11">
    <source>
        <dbReference type="EMBL" id="PMJ67505.1"/>
    </source>
</evidence>
<organism evidence="11 12">
    <name type="scientific">Vibrio splendidus</name>
    <dbReference type="NCBI Taxonomy" id="29497"/>
    <lineage>
        <taxon>Bacteria</taxon>
        <taxon>Pseudomonadati</taxon>
        <taxon>Pseudomonadota</taxon>
        <taxon>Gammaproteobacteria</taxon>
        <taxon>Vibrionales</taxon>
        <taxon>Vibrionaceae</taxon>
        <taxon>Vibrio</taxon>
    </lineage>
</organism>
<keyword evidence="4" id="KW-0812">Transmembrane</keyword>
<dbReference type="InterPro" id="IPR045584">
    <property type="entry name" value="Pilin-like"/>
</dbReference>
<reference evidence="12" key="1">
    <citation type="submission" date="2016-07" db="EMBL/GenBank/DDBJ databases">
        <title>Nontailed viruses are major unrecognized killers of bacteria in the ocean.</title>
        <authorList>
            <person name="Kauffman K."/>
            <person name="Hussain F."/>
            <person name="Yang J."/>
            <person name="Arevalo P."/>
            <person name="Brown J."/>
            <person name="Cutler M."/>
            <person name="Kelly L."/>
            <person name="Polz M.F."/>
        </authorList>
    </citation>
    <scope>NUCLEOTIDE SEQUENCE [LARGE SCALE GENOMIC DNA]</scope>
    <source>
        <strain evidence="12">10N.261.55.E11</strain>
    </source>
</reference>
<evidence type="ECO:0000256" key="1">
    <source>
        <dbReference type="ARBA" id="ARBA00004241"/>
    </source>
</evidence>
<dbReference type="GO" id="GO:0009279">
    <property type="term" value="C:cell outer membrane"/>
    <property type="evidence" value="ECO:0007669"/>
    <property type="project" value="UniProtKB-SubCell"/>
</dbReference>
<dbReference type="AlphaFoldDB" id="A0A2N7FDY2"/>
<dbReference type="Pfam" id="PF03895">
    <property type="entry name" value="YadA_anchor"/>
    <property type="match status" value="1"/>
</dbReference>
<evidence type="ECO:0000256" key="8">
    <source>
        <dbReference type="SAM" id="MobiDB-lite"/>
    </source>
</evidence>
<keyword evidence="7" id="KW-0998">Cell outer membrane</keyword>
<evidence type="ECO:0000256" key="2">
    <source>
        <dbReference type="ARBA" id="ARBA00004442"/>
    </source>
</evidence>
<protein>
    <recommendedName>
        <fullName evidence="10">Trimeric autotransporter adhesin YadA-like C-terminal membrane anchor domain-containing protein</fullName>
    </recommendedName>
</protein>
<gene>
    <name evidence="11" type="ORF">BCU17_17200</name>
</gene>
<feature type="compositionally biased region" description="Basic and acidic residues" evidence="8">
    <location>
        <begin position="211"/>
        <end position="239"/>
    </location>
</feature>
<evidence type="ECO:0000313" key="12">
    <source>
        <dbReference type="Proteomes" id="UP000235330"/>
    </source>
</evidence>
<comment type="subcellular location">
    <subcellularLocation>
        <location evidence="2">Cell outer membrane</location>
    </subcellularLocation>
    <subcellularLocation>
        <location evidence="1">Cell surface</location>
    </subcellularLocation>
</comment>
<keyword evidence="6" id="KW-0472">Membrane</keyword>
<evidence type="ECO:0000256" key="3">
    <source>
        <dbReference type="ARBA" id="ARBA00022452"/>
    </source>
</evidence>
<accession>A0A2N7FDY2</accession>
<dbReference type="Proteomes" id="UP000235330">
    <property type="component" value="Unassembled WGS sequence"/>
</dbReference>
<feature type="signal peptide" evidence="9">
    <location>
        <begin position="1"/>
        <end position="20"/>
    </location>
</feature>
<keyword evidence="3" id="KW-1134">Transmembrane beta strand</keyword>
<evidence type="ECO:0000256" key="4">
    <source>
        <dbReference type="ARBA" id="ARBA00022692"/>
    </source>
</evidence>
<sequence>MKKTIIALSLASVFAAPVMAQNVDMINVNKNDVKQSLETFDNNYRVDSHGNVFHKAGNNIQPIGAVTNNEDGTISFKDDTTGESYSITNPDGGNISEVTYDDGNGNSISGKVVDNDMKPTPLPPHPDSNVDVTPVTEIKTSDIQKAINDGYELDVDAKGNAKIVKNGKTQAVATKNGDGTYTVVDGNTGERSIVNPKDIAITDDTTANNERNNDQNNHDKAREEARKKDEEARKQWEKEQGTDIVKPIAGDDEKAIEEAEKAISGEVDKRIGAAGAAAYNEASAYATATDAKLANHESRIGSLEKDMQAMGNKMLVLEDRMDGVVASSHAITNARPVLNSAGQFGMGVGMGAAGSKQAIAIGGAYQISDNWSGTMSVNYETKGKVSNDQLSAGVGAQYIF</sequence>
<evidence type="ECO:0000256" key="7">
    <source>
        <dbReference type="ARBA" id="ARBA00023237"/>
    </source>
</evidence>
<keyword evidence="5 9" id="KW-0732">Signal</keyword>
<comment type="caution">
    <text evidence="11">The sequence shown here is derived from an EMBL/GenBank/DDBJ whole genome shotgun (WGS) entry which is preliminary data.</text>
</comment>
<dbReference type="EMBL" id="MCWU01000018">
    <property type="protein sequence ID" value="PMJ67505.1"/>
    <property type="molecule type" value="Genomic_DNA"/>
</dbReference>
<dbReference type="RefSeq" id="WP_102516188.1">
    <property type="nucleotide sequence ID" value="NZ_CAWNSM010000018.1"/>
</dbReference>
<proteinExistence type="predicted"/>
<feature type="region of interest" description="Disordered" evidence="8">
    <location>
        <begin position="201"/>
        <end position="239"/>
    </location>
</feature>
<evidence type="ECO:0000256" key="5">
    <source>
        <dbReference type="ARBA" id="ARBA00022729"/>
    </source>
</evidence>
<evidence type="ECO:0000259" key="10">
    <source>
        <dbReference type="Pfam" id="PF03895"/>
    </source>
</evidence>
<evidence type="ECO:0000256" key="9">
    <source>
        <dbReference type="SAM" id="SignalP"/>
    </source>
</evidence>
<dbReference type="Gene3D" id="3.30.1300.30">
    <property type="entry name" value="GSPII I/J protein-like"/>
    <property type="match status" value="1"/>
</dbReference>
<evidence type="ECO:0000256" key="6">
    <source>
        <dbReference type="ARBA" id="ARBA00023136"/>
    </source>
</evidence>
<dbReference type="InterPro" id="IPR005594">
    <property type="entry name" value="YadA_C"/>
</dbReference>
<dbReference type="SUPFAM" id="SSF54523">
    <property type="entry name" value="Pili subunits"/>
    <property type="match status" value="1"/>
</dbReference>
<dbReference type="GO" id="GO:0009986">
    <property type="term" value="C:cell surface"/>
    <property type="evidence" value="ECO:0007669"/>
    <property type="project" value="UniProtKB-SubCell"/>
</dbReference>
<feature type="chain" id="PRO_5014795458" description="Trimeric autotransporter adhesin YadA-like C-terminal membrane anchor domain-containing protein" evidence="9">
    <location>
        <begin position="21"/>
        <end position="400"/>
    </location>
</feature>
<name>A0A2N7FDY2_VIBSP</name>
<feature type="domain" description="Trimeric autotransporter adhesin YadA-like C-terminal membrane anchor" evidence="10">
    <location>
        <begin position="338"/>
        <end position="400"/>
    </location>
</feature>